<feature type="transmembrane region" description="Helical" evidence="7">
    <location>
        <begin position="703"/>
        <end position="719"/>
    </location>
</feature>
<feature type="transmembrane region" description="Helical" evidence="7">
    <location>
        <begin position="245"/>
        <end position="276"/>
    </location>
</feature>
<evidence type="ECO:0000256" key="5">
    <source>
        <dbReference type="ARBA" id="ARBA00023136"/>
    </source>
</evidence>
<feature type="transmembrane region" description="Helical" evidence="7">
    <location>
        <begin position="794"/>
        <end position="818"/>
    </location>
</feature>
<feature type="compositionally biased region" description="Low complexity" evidence="6">
    <location>
        <begin position="530"/>
        <end position="569"/>
    </location>
</feature>
<feature type="transmembrane region" description="Helical" evidence="7">
    <location>
        <begin position="606"/>
        <end position="629"/>
    </location>
</feature>
<keyword evidence="5 7" id="KW-0472">Membrane</keyword>
<proteinExistence type="predicted"/>
<feature type="transmembrane region" description="Helical" evidence="7">
    <location>
        <begin position="748"/>
        <end position="773"/>
    </location>
</feature>
<feature type="transmembrane region" description="Helical" evidence="7">
    <location>
        <begin position="176"/>
        <end position="195"/>
    </location>
</feature>
<evidence type="ECO:0000313" key="9">
    <source>
        <dbReference type="EMBL" id="KAJ4462970.1"/>
    </source>
</evidence>
<dbReference type="PANTHER" id="PTHR43568">
    <property type="entry name" value="P PROTEIN"/>
    <property type="match status" value="1"/>
</dbReference>
<dbReference type="InterPro" id="IPR004680">
    <property type="entry name" value="Cit_transptr-like_dom"/>
</dbReference>
<evidence type="ECO:0000256" key="2">
    <source>
        <dbReference type="ARBA" id="ARBA00022448"/>
    </source>
</evidence>
<feature type="domain" description="Citrate transporter-like" evidence="8">
    <location>
        <begin position="164"/>
        <end position="801"/>
    </location>
</feature>
<evidence type="ECO:0000256" key="6">
    <source>
        <dbReference type="SAM" id="MobiDB-lite"/>
    </source>
</evidence>
<name>A0ABQ8UV40_9EUKA</name>
<keyword evidence="2" id="KW-0813">Transport</keyword>
<evidence type="ECO:0000256" key="1">
    <source>
        <dbReference type="ARBA" id="ARBA00004141"/>
    </source>
</evidence>
<feature type="region of interest" description="Disordered" evidence="6">
    <location>
        <begin position="456"/>
        <end position="481"/>
    </location>
</feature>
<gene>
    <name evidence="9" type="ORF">PAPYR_200</name>
</gene>
<feature type="region of interest" description="Disordered" evidence="6">
    <location>
        <begin position="530"/>
        <end position="573"/>
    </location>
</feature>
<dbReference type="PANTHER" id="PTHR43568:SF1">
    <property type="entry name" value="P PROTEIN"/>
    <property type="match status" value="1"/>
</dbReference>
<keyword evidence="3 7" id="KW-0812">Transmembrane</keyword>
<keyword evidence="10" id="KW-1185">Reference proteome</keyword>
<feature type="transmembrane region" description="Helical" evidence="7">
    <location>
        <begin position="201"/>
        <end position="224"/>
    </location>
</feature>
<sequence length="863" mass="91873">MLAFFCLIGSALAISLSDPGLGRLDELNDRVIVALPSLFDSFSLEISVQVMLLALHDSSVTTPVVTCFLEKATLLANQSILVAQGETLSNWTIPANILGYTITSTKEFSRWDFKDLIQRDDAMRLVLKSSDPLSTIVADVVHTPLSGAGHYQAVFGGVLLVLVFVLIALDWVNATLVAFAGAIIGWFIVTGIRGAPSTETVFGWVDWSSITLLMMMMIINNLYATTGVFEWMSYKILIICKGRPVLLFLLLNAFGMIVSAFLPNVTAVLLISPVILQMAKGLDITPVPLFYGLIFFTTMGGCMTLIGDPPNLIIGNNLNIDFVTFLVNLAPMVLIMFFPSALFMVWFYRKELTPGSAVHVPIPRNKSLAAMEMKKFPLDEPSSTEISPPSMTATPLPLIRAHPHPPRINRVVPAPSTVVSPVALRQIVLGMPAGVLTTPLGAAPAGPATVAPAVPLPVSNQSTSPAPEDPLVRAPPAQSPIPESSLPDVLFAAMSAPPTPEDLEPPPNNVASGSTALIVASTAASATASATATDTATGPAPTATSDPATVAPKATATTMTPATSSTADAVPAASDEKTVADLKDATSCKVVALVGAEPHQLRNKRALWVCSIVLLVMICWFVLGSFIPFNATWVRTRPSLLCARDCDCDWVGEPDGTRTELRGSWLCRCPPWGGCWFQVSIVGATVAMILASPKEVDENLAKVEWSALLFFAALFVLVAEVAQLRLLDLLAQVIIAAILALPDGARLPVAMLIIIWLSGILSAFINNIPYTVAMIPVISQMSADPVLHLPLKPLAWALVIGTALGGNGSLIGASSNVIVASFSTRAGYPMTFRAFLKIGLPFMVITLLIGTFYVLLVYCVIFP</sequence>
<dbReference type="InterPro" id="IPR051475">
    <property type="entry name" value="Diverse_Ion_Transporter"/>
</dbReference>
<feature type="transmembrane region" description="Helical" evidence="7">
    <location>
        <begin position="288"/>
        <end position="306"/>
    </location>
</feature>
<feature type="transmembrane region" description="Helical" evidence="7">
    <location>
        <begin position="838"/>
        <end position="861"/>
    </location>
</feature>
<dbReference type="Proteomes" id="UP001141327">
    <property type="component" value="Unassembled WGS sequence"/>
</dbReference>
<keyword evidence="4 7" id="KW-1133">Transmembrane helix</keyword>
<evidence type="ECO:0000313" key="10">
    <source>
        <dbReference type="Proteomes" id="UP001141327"/>
    </source>
</evidence>
<feature type="transmembrane region" description="Helical" evidence="7">
    <location>
        <begin position="672"/>
        <end position="691"/>
    </location>
</feature>
<evidence type="ECO:0000256" key="3">
    <source>
        <dbReference type="ARBA" id="ARBA00022692"/>
    </source>
</evidence>
<accession>A0ABQ8UV40</accession>
<dbReference type="Pfam" id="PF03600">
    <property type="entry name" value="CitMHS"/>
    <property type="match status" value="1"/>
</dbReference>
<comment type="caution">
    <text evidence="9">The sequence shown here is derived from an EMBL/GenBank/DDBJ whole genome shotgun (WGS) entry which is preliminary data.</text>
</comment>
<reference evidence="9" key="1">
    <citation type="journal article" date="2022" name="bioRxiv">
        <title>Genomics of Preaxostyla Flagellates Illuminates Evolutionary Transitions and the Path Towards Mitochondrial Loss.</title>
        <authorList>
            <person name="Novak L.V.F."/>
            <person name="Treitli S.C."/>
            <person name="Pyrih J."/>
            <person name="Halakuc P."/>
            <person name="Pipaliya S.V."/>
            <person name="Vacek V."/>
            <person name="Brzon O."/>
            <person name="Soukal P."/>
            <person name="Eme L."/>
            <person name="Dacks J.B."/>
            <person name="Karnkowska A."/>
            <person name="Elias M."/>
            <person name="Hampl V."/>
        </authorList>
    </citation>
    <scope>NUCLEOTIDE SEQUENCE</scope>
    <source>
        <strain evidence="9">RCP-MX</strain>
    </source>
</reference>
<evidence type="ECO:0000256" key="7">
    <source>
        <dbReference type="SAM" id="Phobius"/>
    </source>
</evidence>
<protein>
    <submittedName>
        <fullName evidence="9">P protein</fullName>
    </submittedName>
</protein>
<feature type="transmembrane region" description="Helical" evidence="7">
    <location>
        <begin position="318"/>
        <end position="348"/>
    </location>
</feature>
<dbReference type="EMBL" id="JAPMOS010000001">
    <property type="protein sequence ID" value="KAJ4462970.1"/>
    <property type="molecule type" value="Genomic_DNA"/>
</dbReference>
<comment type="subcellular location">
    <subcellularLocation>
        <location evidence="1">Membrane</location>
        <topology evidence="1">Multi-pass membrane protein</topology>
    </subcellularLocation>
</comment>
<feature type="transmembrane region" description="Helical" evidence="7">
    <location>
        <begin position="151"/>
        <end position="169"/>
    </location>
</feature>
<evidence type="ECO:0000259" key="8">
    <source>
        <dbReference type="Pfam" id="PF03600"/>
    </source>
</evidence>
<organism evidence="9 10">
    <name type="scientific">Paratrimastix pyriformis</name>
    <dbReference type="NCBI Taxonomy" id="342808"/>
    <lineage>
        <taxon>Eukaryota</taxon>
        <taxon>Metamonada</taxon>
        <taxon>Preaxostyla</taxon>
        <taxon>Paratrimastigidae</taxon>
        <taxon>Paratrimastix</taxon>
    </lineage>
</organism>
<evidence type="ECO:0000256" key="4">
    <source>
        <dbReference type="ARBA" id="ARBA00022989"/>
    </source>
</evidence>